<evidence type="ECO:0000313" key="2">
    <source>
        <dbReference type="Proteomes" id="UP000799537"/>
    </source>
</evidence>
<organism evidence="1 2">
    <name type="scientific">Zasmidium cellare ATCC 36951</name>
    <dbReference type="NCBI Taxonomy" id="1080233"/>
    <lineage>
        <taxon>Eukaryota</taxon>
        <taxon>Fungi</taxon>
        <taxon>Dikarya</taxon>
        <taxon>Ascomycota</taxon>
        <taxon>Pezizomycotina</taxon>
        <taxon>Dothideomycetes</taxon>
        <taxon>Dothideomycetidae</taxon>
        <taxon>Mycosphaerellales</taxon>
        <taxon>Mycosphaerellaceae</taxon>
        <taxon>Zasmidium</taxon>
    </lineage>
</organism>
<protein>
    <submittedName>
        <fullName evidence="1">Uncharacterized protein</fullName>
    </submittedName>
</protein>
<keyword evidence="2" id="KW-1185">Reference proteome</keyword>
<evidence type="ECO:0000313" key="1">
    <source>
        <dbReference type="EMBL" id="KAF2173661.1"/>
    </source>
</evidence>
<dbReference type="Proteomes" id="UP000799537">
    <property type="component" value="Unassembled WGS sequence"/>
</dbReference>
<proteinExistence type="predicted"/>
<reference evidence="1" key="1">
    <citation type="journal article" date="2020" name="Stud. Mycol.">
        <title>101 Dothideomycetes genomes: a test case for predicting lifestyles and emergence of pathogens.</title>
        <authorList>
            <person name="Haridas S."/>
            <person name="Albert R."/>
            <person name="Binder M."/>
            <person name="Bloem J."/>
            <person name="Labutti K."/>
            <person name="Salamov A."/>
            <person name="Andreopoulos B."/>
            <person name="Baker S."/>
            <person name="Barry K."/>
            <person name="Bills G."/>
            <person name="Bluhm B."/>
            <person name="Cannon C."/>
            <person name="Castanera R."/>
            <person name="Culley D."/>
            <person name="Daum C."/>
            <person name="Ezra D."/>
            <person name="Gonzalez J."/>
            <person name="Henrissat B."/>
            <person name="Kuo A."/>
            <person name="Liang C."/>
            <person name="Lipzen A."/>
            <person name="Lutzoni F."/>
            <person name="Magnuson J."/>
            <person name="Mondo S."/>
            <person name="Nolan M."/>
            <person name="Ohm R."/>
            <person name="Pangilinan J."/>
            <person name="Park H.-J."/>
            <person name="Ramirez L."/>
            <person name="Alfaro M."/>
            <person name="Sun H."/>
            <person name="Tritt A."/>
            <person name="Yoshinaga Y."/>
            <person name="Zwiers L.-H."/>
            <person name="Turgeon B."/>
            <person name="Goodwin S."/>
            <person name="Spatafora J."/>
            <person name="Crous P."/>
            <person name="Grigoriev I."/>
        </authorList>
    </citation>
    <scope>NUCLEOTIDE SEQUENCE</scope>
    <source>
        <strain evidence="1">ATCC 36951</strain>
    </source>
</reference>
<dbReference type="AlphaFoldDB" id="A0A6A6D2Q2"/>
<sequence>MQPSPSIDSNAPVDVRQSTEMPEHVCSTFYEALNIVKDQCTTSMERFVTKWASVLSSNTRKVDKDQCASPMKRSLAKLASVLSSNPRIVDKDQKAIVEDIQKAFDQINSAEFLHYETGNDVVYAGHKFSFHTIETAMHFKVKSEE</sequence>
<dbReference type="RefSeq" id="XP_033674550.1">
    <property type="nucleotide sequence ID" value="XM_033810987.1"/>
</dbReference>
<accession>A0A6A6D2Q2</accession>
<dbReference type="GeneID" id="54564259"/>
<dbReference type="EMBL" id="ML993579">
    <property type="protein sequence ID" value="KAF2173661.1"/>
    <property type="molecule type" value="Genomic_DNA"/>
</dbReference>
<gene>
    <name evidence="1" type="ORF">M409DRAFT_48605</name>
</gene>
<name>A0A6A6D2Q2_ZASCE</name>